<name>A0A6N6MCU7_9FLAO</name>
<dbReference type="Pfam" id="PF13481">
    <property type="entry name" value="AAA_25"/>
    <property type="match status" value="1"/>
</dbReference>
<dbReference type="EMBL" id="WAAT01000041">
    <property type="protein sequence ID" value="KAB1068041.1"/>
    <property type="molecule type" value="Genomic_DNA"/>
</dbReference>
<dbReference type="InterPro" id="IPR027417">
    <property type="entry name" value="P-loop_NTPase"/>
</dbReference>
<keyword evidence="2" id="KW-1185">Reference proteome</keyword>
<organism evidence="1 2">
    <name type="scientific">Pseudotamlana haliotis</name>
    <dbReference type="NCBI Taxonomy" id="2614804"/>
    <lineage>
        <taxon>Bacteria</taxon>
        <taxon>Pseudomonadati</taxon>
        <taxon>Bacteroidota</taxon>
        <taxon>Flavobacteriia</taxon>
        <taxon>Flavobacteriales</taxon>
        <taxon>Flavobacteriaceae</taxon>
        <taxon>Pseudotamlana</taxon>
    </lineage>
</organism>
<dbReference type="Gene3D" id="3.40.50.300">
    <property type="entry name" value="P-loop containing nucleotide triphosphate hydrolases"/>
    <property type="match status" value="1"/>
</dbReference>
<dbReference type="SUPFAM" id="SSF52540">
    <property type="entry name" value="P-loop containing nucleoside triphosphate hydrolases"/>
    <property type="match status" value="1"/>
</dbReference>
<comment type="caution">
    <text evidence="1">The sequence shown here is derived from an EMBL/GenBank/DDBJ whole genome shotgun (WGS) entry which is preliminary data.</text>
</comment>
<reference evidence="1 2" key="1">
    <citation type="submission" date="2019-09" db="EMBL/GenBank/DDBJ databases">
        <authorList>
            <person name="Cao W.R."/>
        </authorList>
    </citation>
    <scope>NUCLEOTIDE SEQUENCE [LARGE SCALE GENOMIC DNA]</scope>
    <source>
        <strain evidence="1 2">B1N29</strain>
    </source>
</reference>
<sequence>MTDNLIKVSEVIRDFNSQSDQSKEKLINEAKIDVREELKPPEAILLQINSDNEDENRILCTAENIMLVSGKAKSRKSFLLGFLVAPLVSGRIINGVKGCLPAHKNKGIFVDTEQGKYHVQLALKRICKMSGVEFPNNLDVLAFRKYAPQERLALLEYAVYNTKNLGFIVIDGIKDLITSINNEEEATMIMSKLMKWSEELNIAIIIVLHQNKSDTNARGHIGTEAINKAETHISVTKSESDNDVSIVEPQGCRNREPEPFAFEVLDNLPVLVADYKIRTETKTTKIDFSDIEDHKIYSMLNTVFSNELQYTYTALVIQIKLAFKTLFKKPIGDNKAKELISYCKNNKWLLQAGNKQPYTQGNFENNNLDDINF</sequence>
<evidence type="ECO:0000313" key="1">
    <source>
        <dbReference type="EMBL" id="KAB1068041.1"/>
    </source>
</evidence>
<protein>
    <submittedName>
        <fullName evidence="1">AAA family ATPase</fullName>
    </submittedName>
</protein>
<dbReference type="Proteomes" id="UP000441333">
    <property type="component" value="Unassembled WGS sequence"/>
</dbReference>
<evidence type="ECO:0000313" key="2">
    <source>
        <dbReference type="Proteomes" id="UP000441333"/>
    </source>
</evidence>
<dbReference type="AlphaFoldDB" id="A0A6N6MCU7"/>
<dbReference type="RefSeq" id="WP_150938543.1">
    <property type="nucleotide sequence ID" value="NZ_WAAT01000041.1"/>
</dbReference>
<proteinExistence type="predicted"/>
<accession>A0A6N6MCU7</accession>
<gene>
    <name evidence="1" type="ORF">F6U93_07850</name>
</gene>